<gene>
    <name evidence="1" type="ORF">BECKLFY1418C_GA0070996_107116</name>
</gene>
<accession>A0A450WTQ7</accession>
<organism evidence="1">
    <name type="scientific">Candidatus Kentrum sp. LFY</name>
    <dbReference type="NCBI Taxonomy" id="2126342"/>
    <lineage>
        <taxon>Bacteria</taxon>
        <taxon>Pseudomonadati</taxon>
        <taxon>Pseudomonadota</taxon>
        <taxon>Gammaproteobacteria</taxon>
        <taxon>Candidatus Kentrum</taxon>
    </lineage>
</organism>
<evidence type="ECO:0000313" key="1">
    <source>
        <dbReference type="EMBL" id="VFK20368.1"/>
    </source>
</evidence>
<dbReference type="EMBL" id="CAADFN010000071">
    <property type="protein sequence ID" value="VFK20368.1"/>
    <property type="molecule type" value="Genomic_DNA"/>
</dbReference>
<sequence>MRYQRSGTSSDPDRLSLYRLAAAMNGQRCHLVICHLVVLPPCSVVITSKDIVDRVMDQDTPNMQFLLYN</sequence>
<protein>
    <submittedName>
        <fullName evidence="1">Uncharacterized protein</fullName>
    </submittedName>
</protein>
<proteinExistence type="predicted"/>
<dbReference type="AlphaFoldDB" id="A0A450WTQ7"/>
<reference evidence="1" key="1">
    <citation type="submission" date="2019-02" db="EMBL/GenBank/DDBJ databases">
        <authorList>
            <person name="Gruber-Vodicka R. H."/>
            <person name="Seah K. B. B."/>
        </authorList>
    </citation>
    <scope>NUCLEOTIDE SEQUENCE</scope>
    <source>
        <strain evidence="1">BECK_BY7</strain>
    </source>
</reference>
<name>A0A450WTQ7_9GAMM</name>